<dbReference type="Proteomes" id="UP000827892">
    <property type="component" value="Chromosome X"/>
</dbReference>
<gene>
    <name evidence="2" type="ORF">L3Y34_010462</name>
</gene>
<feature type="region of interest" description="Disordered" evidence="1">
    <location>
        <begin position="66"/>
        <end position="190"/>
    </location>
</feature>
<feature type="compositionally biased region" description="Basic and acidic residues" evidence="1">
    <location>
        <begin position="66"/>
        <end position="85"/>
    </location>
</feature>
<evidence type="ECO:0000313" key="2">
    <source>
        <dbReference type="EMBL" id="ULT79883.1"/>
    </source>
</evidence>
<evidence type="ECO:0000313" key="3">
    <source>
        <dbReference type="Proteomes" id="UP000827892"/>
    </source>
</evidence>
<protein>
    <submittedName>
        <fullName evidence="2">Uncharacterized protein</fullName>
    </submittedName>
</protein>
<accession>A0AAE8ZMM1</accession>
<proteinExistence type="predicted"/>
<dbReference type="EMBL" id="CP090896">
    <property type="protein sequence ID" value="ULT79883.1"/>
    <property type="molecule type" value="Genomic_DNA"/>
</dbReference>
<dbReference type="AlphaFoldDB" id="A0AAE8ZMM1"/>
<evidence type="ECO:0000256" key="1">
    <source>
        <dbReference type="SAM" id="MobiDB-lite"/>
    </source>
</evidence>
<feature type="compositionally biased region" description="Low complexity" evidence="1">
    <location>
        <begin position="104"/>
        <end position="122"/>
    </location>
</feature>
<feature type="compositionally biased region" description="Polar residues" evidence="1">
    <location>
        <begin position="123"/>
        <end position="142"/>
    </location>
</feature>
<sequence>MLPTCFQRCPVELFLLGYSLNLATLDPVIKSCRTNETYHLDKMVSKTSIILALCLVSVYSAPFFKEDDGRKMPRMPVQDESKITDQQDTNNQPSENTGTSNNPGSGDTGTSNSQGSGNTGNSEDQQSGSTGASNNQGSENNGTAGGQRSGNTENSGSQQSGNTGNSTNQESSSTSTSVSSSTVTAEYVPPTMPQVLEKSCFDKLTTTSDKVSQLAERLKHESEQLDPNPVKDQVIKCSLIGFPYDRDILPEVREQCGDAEANKLRDDLNAYFDRHSCTNAIRFTR</sequence>
<organism evidence="2 3">
    <name type="scientific">Caenorhabditis briggsae</name>
    <dbReference type="NCBI Taxonomy" id="6238"/>
    <lineage>
        <taxon>Eukaryota</taxon>
        <taxon>Metazoa</taxon>
        <taxon>Ecdysozoa</taxon>
        <taxon>Nematoda</taxon>
        <taxon>Chromadorea</taxon>
        <taxon>Rhabditida</taxon>
        <taxon>Rhabditina</taxon>
        <taxon>Rhabditomorpha</taxon>
        <taxon>Rhabditoidea</taxon>
        <taxon>Rhabditidae</taxon>
        <taxon>Peloderinae</taxon>
        <taxon>Caenorhabditis</taxon>
    </lineage>
</organism>
<feature type="compositionally biased region" description="Polar residues" evidence="1">
    <location>
        <begin position="86"/>
        <end position="103"/>
    </location>
</feature>
<reference evidence="2 3" key="1">
    <citation type="submission" date="2022-05" db="EMBL/GenBank/DDBJ databases">
        <title>Chromosome-level reference genomes for two strains of Caenorhabditis briggsae: an improved platform for comparative genomics.</title>
        <authorList>
            <person name="Stevens L."/>
            <person name="Andersen E.C."/>
        </authorList>
    </citation>
    <scope>NUCLEOTIDE SEQUENCE [LARGE SCALE GENOMIC DNA]</scope>
    <source>
        <strain evidence="2">QX1410_ONT</strain>
        <tissue evidence="2">Whole-organism</tissue>
    </source>
</reference>
<name>A0AAE8ZMM1_CAEBR</name>
<feature type="compositionally biased region" description="Low complexity" evidence="1">
    <location>
        <begin position="154"/>
        <end position="184"/>
    </location>
</feature>